<evidence type="ECO:0000313" key="1">
    <source>
        <dbReference type="EMBL" id="RID87078.1"/>
    </source>
</evidence>
<reference evidence="1 2" key="1">
    <citation type="submission" date="2018-08" db="EMBL/GenBank/DDBJ databases">
        <title>Bacillus jemisoniae sp. nov., Bacillus chryseoplanitiae sp. nov., Bacillus resnikiae sp. nov., and Bacillus frankliniae sp. nov., isolated from Viking spacecraft and associated surfaces.</title>
        <authorList>
            <person name="Seuylemezian A."/>
            <person name="Vaishampayan P."/>
        </authorList>
    </citation>
    <scope>NUCLEOTIDE SEQUENCE [LARGE SCALE GENOMIC DNA]</scope>
    <source>
        <strain evidence="1 2">MA001</strain>
    </source>
</reference>
<sequence>MFRQMMGFNGNPLCVIYWHLNGQAQSRTVCYTEDDKKWALDRFDTVGDFYNSYERAVIDYGDEVVEYGHLKEKSA</sequence>
<gene>
    <name evidence="1" type="ORF">D1953_07115</name>
</gene>
<dbReference type="AlphaFoldDB" id="A0A398BE35"/>
<accession>A0A398BE35</accession>
<comment type="caution">
    <text evidence="1">The sequence shown here is derived from an EMBL/GenBank/DDBJ whole genome shotgun (WGS) entry which is preliminary data.</text>
</comment>
<name>A0A398BE35_9BACI</name>
<keyword evidence="2" id="KW-1185">Reference proteome</keyword>
<evidence type="ECO:0000313" key="2">
    <source>
        <dbReference type="Proteomes" id="UP000266016"/>
    </source>
</evidence>
<dbReference type="EMBL" id="QWVS01000013">
    <property type="protein sequence ID" value="RID87078.1"/>
    <property type="molecule type" value="Genomic_DNA"/>
</dbReference>
<dbReference type="Proteomes" id="UP000266016">
    <property type="component" value="Unassembled WGS sequence"/>
</dbReference>
<proteinExistence type="predicted"/>
<protein>
    <submittedName>
        <fullName evidence="1">Uncharacterized protein</fullName>
    </submittedName>
</protein>
<organism evidence="1 2">
    <name type="scientific">Peribacillus asahii</name>
    <dbReference type="NCBI Taxonomy" id="228899"/>
    <lineage>
        <taxon>Bacteria</taxon>
        <taxon>Bacillati</taxon>
        <taxon>Bacillota</taxon>
        <taxon>Bacilli</taxon>
        <taxon>Bacillales</taxon>
        <taxon>Bacillaceae</taxon>
        <taxon>Peribacillus</taxon>
    </lineage>
</organism>